<reference evidence="2 3" key="1">
    <citation type="journal article" date="2016" name="Sci. Rep.">
        <title>Complete genome sequence and transcriptomic analysis of a novel marine strain Bacillus weihaiensis reveals the mechanism of brown algae degradation.</title>
        <authorList>
            <person name="Zhu Y."/>
            <person name="Chen P."/>
            <person name="Bao Y."/>
            <person name="Men Y."/>
            <person name="Zeng Y."/>
            <person name="Yang J."/>
            <person name="Sun J."/>
            <person name="Sun Y."/>
        </authorList>
    </citation>
    <scope>NUCLEOTIDE SEQUENCE [LARGE SCALE GENOMIC DNA]</scope>
    <source>
        <strain evidence="2 3">Alg07</strain>
    </source>
</reference>
<organism evidence="2 3">
    <name type="scientific">Bacillus weihaiensis</name>
    <dbReference type="NCBI Taxonomy" id="1547283"/>
    <lineage>
        <taxon>Bacteria</taxon>
        <taxon>Bacillati</taxon>
        <taxon>Bacillota</taxon>
        <taxon>Bacilli</taxon>
        <taxon>Bacillales</taxon>
        <taxon>Bacillaceae</taxon>
        <taxon>Bacillus</taxon>
    </lineage>
</organism>
<dbReference type="EMBL" id="CP016020">
    <property type="protein sequence ID" value="APH05646.1"/>
    <property type="molecule type" value="Genomic_DNA"/>
</dbReference>
<feature type="transmembrane region" description="Helical" evidence="1">
    <location>
        <begin position="72"/>
        <end position="93"/>
    </location>
</feature>
<dbReference type="AlphaFoldDB" id="A0A1L3MTI9"/>
<dbReference type="Proteomes" id="UP000181936">
    <property type="component" value="Chromosome"/>
</dbReference>
<keyword evidence="1" id="KW-1133">Transmembrane helix</keyword>
<keyword evidence="1" id="KW-0812">Transmembrane</keyword>
<dbReference type="RefSeq" id="WP_072580439.1">
    <property type="nucleotide sequence ID" value="NZ_CP016020.1"/>
</dbReference>
<evidence type="ECO:0000313" key="2">
    <source>
        <dbReference type="EMBL" id="APH05646.1"/>
    </source>
</evidence>
<evidence type="ECO:0000313" key="3">
    <source>
        <dbReference type="Proteomes" id="UP000181936"/>
    </source>
</evidence>
<dbReference type="KEGG" id="bwh:A9C19_13295"/>
<gene>
    <name evidence="2" type="ORF">A9C19_13295</name>
</gene>
<evidence type="ECO:0000256" key="1">
    <source>
        <dbReference type="SAM" id="Phobius"/>
    </source>
</evidence>
<feature type="transmembrane region" description="Helical" evidence="1">
    <location>
        <begin position="6"/>
        <end position="25"/>
    </location>
</feature>
<feature type="transmembrane region" description="Helical" evidence="1">
    <location>
        <begin position="37"/>
        <end position="60"/>
    </location>
</feature>
<sequence>MEQCYLLLLPVLSFIILHFCIKFLAGTQRRKTEKENYVLNVIQTLIGFIMILFIPIILYFLSEVIGGVTSWLSVYLLGAFVIFIVVYIFLVYLREMKGRA</sequence>
<accession>A0A1L3MTI9</accession>
<keyword evidence="1" id="KW-0472">Membrane</keyword>
<dbReference type="STRING" id="1547283.A9C19_13295"/>
<protein>
    <submittedName>
        <fullName evidence="2">Uncharacterized protein</fullName>
    </submittedName>
</protein>
<proteinExistence type="predicted"/>
<name>A0A1L3MTI9_9BACI</name>
<keyword evidence="3" id="KW-1185">Reference proteome</keyword>